<comment type="subcellular location">
    <subcellularLocation>
        <location evidence="1">Membrane</location>
        <topology evidence="1">Single-pass type IV membrane protein</topology>
    </subcellularLocation>
</comment>
<dbReference type="GO" id="GO:0005886">
    <property type="term" value="C:plasma membrane"/>
    <property type="evidence" value="ECO:0007669"/>
    <property type="project" value="TreeGrafter"/>
</dbReference>
<dbReference type="Gene3D" id="1.20.58.70">
    <property type="match status" value="1"/>
</dbReference>
<dbReference type="CDD" id="cd15849">
    <property type="entry name" value="SNARE_Sso1"/>
    <property type="match status" value="1"/>
</dbReference>
<dbReference type="SUPFAM" id="SSF47661">
    <property type="entry name" value="t-snare proteins"/>
    <property type="match status" value="1"/>
</dbReference>
<dbReference type="InterPro" id="IPR010989">
    <property type="entry name" value="SNARE"/>
</dbReference>
<dbReference type="GO" id="GO:0006886">
    <property type="term" value="P:intracellular protein transport"/>
    <property type="evidence" value="ECO:0007669"/>
    <property type="project" value="TreeGrafter"/>
</dbReference>
<organism evidence="9 10">
    <name type="scientific">Circinella minor</name>
    <dbReference type="NCBI Taxonomy" id="1195481"/>
    <lineage>
        <taxon>Eukaryota</taxon>
        <taxon>Fungi</taxon>
        <taxon>Fungi incertae sedis</taxon>
        <taxon>Mucoromycota</taxon>
        <taxon>Mucoromycotina</taxon>
        <taxon>Mucoromycetes</taxon>
        <taxon>Mucorales</taxon>
        <taxon>Lichtheimiaceae</taxon>
        <taxon>Circinella</taxon>
    </lineage>
</organism>
<evidence type="ECO:0000256" key="6">
    <source>
        <dbReference type="SAM" id="MobiDB-lite"/>
    </source>
</evidence>
<keyword evidence="3 7" id="KW-0812">Transmembrane</keyword>
<evidence type="ECO:0000313" key="10">
    <source>
        <dbReference type="Proteomes" id="UP000646827"/>
    </source>
</evidence>
<dbReference type="AlphaFoldDB" id="A0A8H7SD98"/>
<feature type="region of interest" description="Disordered" evidence="6">
    <location>
        <begin position="1"/>
        <end position="46"/>
    </location>
</feature>
<dbReference type="PANTHER" id="PTHR19957:SF307">
    <property type="entry name" value="PROTEIN SSO1-RELATED"/>
    <property type="match status" value="1"/>
</dbReference>
<dbReference type="GO" id="GO:0031201">
    <property type="term" value="C:SNARE complex"/>
    <property type="evidence" value="ECO:0007669"/>
    <property type="project" value="TreeGrafter"/>
</dbReference>
<dbReference type="InterPro" id="IPR006011">
    <property type="entry name" value="Syntaxin_N"/>
</dbReference>
<name>A0A8H7SD98_9FUNG</name>
<keyword evidence="10" id="KW-1185">Reference proteome</keyword>
<keyword evidence="5 7" id="KW-0472">Membrane</keyword>
<dbReference type="GO" id="GO:0006887">
    <property type="term" value="P:exocytosis"/>
    <property type="evidence" value="ECO:0007669"/>
    <property type="project" value="TreeGrafter"/>
</dbReference>
<dbReference type="Pfam" id="PF05739">
    <property type="entry name" value="SNARE"/>
    <property type="match status" value="1"/>
</dbReference>
<dbReference type="OrthoDB" id="10255013at2759"/>
<dbReference type="GO" id="GO:0006906">
    <property type="term" value="P:vesicle fusion"/>
    <property type="evidence" value="ECO:0007669"/>
    <property type="project" value="TreeGrafter"/>
</dbReference>
<comment type="caution">
    <text evidence="9">The sequence shown here is derived from an EMBL/GenBank/DDBJ whole genome shotgun (WGS) entry which is preliminary data.</text>
</comment>
<evidence type="ECO:0000256" key="4">
    <source>
        <dbReference type="ARBA" id="ARBA00022989"/>
    </source>
</evidence>
<dbReference type="GO" id="GO:0012505">
    <property type="term" value="C:endomembrane system"/>
    <property type="evidence" value="ECO:0007669"/>
    <property type="project" value="TreeGrafter"/>
</dbReference>
<dbReference type="Proteomes" id="UP000646827">
    <property type="component" value="Unassembled WGS sequence"/>
</dbReference>
<protein>
    <recommendedName>
        <fullName evidence="8">t-SNARE coiled-coil homology domain-containing protein</fullName>
    </recommendedName>
</protein>
<keyword evidence="4 7" id="KW-1133">Transmembrane helix</keyword>
<evidence type="ECO:0000313" key="9">
    <source>
        <dbReference type="EMBL" id="KAG2227425.1"/>
    </source>
</evidence>
<dbReference type="InterPro" id="IPR045242">
    <property type="entry name" value="Syntaxin"/>
</dbReference>
<evidence type="ECO:0000256" key="3">
    <source>
        <dbReference type="ARBA" id="ARBA00022692"/>
    </source>
</evidence>
<evidence type="ECO:0000259" key="8">
    <source>
        <dbReference type="PROSITE" id="PS50192"/>
    </source>
</evidence>
<evidence type="ECO:0000256" key="7">
    <source>
        <dbReference type="SAM" id="Phobius"/>
    </source>
</evidence>
<dbReference type="Pfam" id="PF00804">
    <property type="entry name" value="Syntaxin"/>
    <property type="match status" value="1"/>
</dbReference>
<dbReference type="EMBL" id="JAEPRB010000007">
    <property type="protein sequence ID" value="KAG2227425.1"/>
    <property type="molecule type" value="Genomic_DNA"/>
</dbReference>
<proteinExistence type="inferred from homology"/>
<gene>
    <name evidence="9" type="ORF">INT45_007450</name>
</gene>
<dbReference type="PANTHER" id="PTHR19957">
    <property type="entry name" value="SYNTAXIN"/>
    <property type="match status" value="1"/>
</dbReference>
<dbReference type="PROSITE" id="PS50192">
    <property type="entry name" value="T_SNARE"/>
    <property type="match status" value="1"/>
</dbReference>
<dbReference type="GO" id="GO:0048278">
    <property type="term" value="P:vesicle docking"/>
    <property type="evidence" value="ECO:0007669"/>
    <property type="project" value="TreeGrafter"/>
</dbReference>
<dbReference type="GO" id="GO:0005484">
    <property type="term" value="F:SNAP receptor activity"/>
    <property type="evidence" value="ECO:0007669"/>
    <property type="project" value="TreeGrafter"/>
</dbReference>
<reference evidence="9 10" key="1">
    <citation type="submission" date="2020-12" db="EMBL/GenBank/DDBJ databases">
        <title>Metabolic potential, ecology and presence of endohyphal bacteria is reflected in genomic diversity of Mucoromycotina.</title>
        <authorList>
            <person name="Muszewska A."/>
            <person name="Okrasinska A."/>
            <person name="Steczkiewicz K."/>
            <person name="Drgas O."/>
            <person name="Orlowska M."/>
            <person name="Perlinska-Lenart U."/>
            <person name="Aleksandrzak-Piekarczyk T."/>
            <person name="Szatraj K."/>
            <person name="Zielenkiewicz U."/>
            <person name="Pilsyk S."/>
            <person name="Malc E."/>
            <person name="Mieczkowski P."/>
            <person name="Kruszewska J.S."/>
            <person name="Biernat P."/>
            <person name="Pawlowska J."/>
        </authorList>
    </citation>
    <scope>NUCLEOTIDE SEQUENCE [LARGE SCALE GENOMIC DNA]</scope>
    <source>
        <strain evidence="9 10">CBS 142.35</strain>
    </source>
</reference>
<dbReference type="SMART" id="SM00397">
    <property type="entry name" value="t_SNARE"/>
    <property type="match status" value="1"/>
</dbReference>
<comment type="similarity">
    <text evidence="2">Belongs to the syntaxin family.</text>
</comment>
<dbReference type="SMART" id="SM00503">
    <property type="entry name" value="SynN"/>
    <property type="match status" value="1"/>
</dbReference>
<dbReference type="GO" id="GO:0000149">
    <property type="term" value="F:SNARE binding"/>
    <property type="evidence" value="ECO:0007669"/>
    <property type="project" value="TreeGrafter"/>
</dbReference>
<feature type="transmembrane region" description="Helical" evidence="7">
    <location>
        <begin position="284"/>
        <end position="306"/>
    </location>
</feature>
<dbReference type="InterPro" id="IPR000727">
    <property type="entry name" value="T_SNARE_dom"/>
</dbReference>
<sequence length="324" mass="36391">MSVDRLAELSRPAPVAGGVDSQTQPAPGRYEMRPLLSSQSDPSSMDGFLNEISHIQETIRGINENISRVESLQSSMLQAADAREEARIRSQLDSMTSETQQFMTHVKQKIKEIEPTPRHSDLAIRKNQFSNVTKSFMDTIQRHRQVALDFQKAESRQYERQIRIANPNATPDEIDQAISQAEQGRPAVFAQQLMQSMTNEQRRYDGQQTLDAVKERHEDIRRLAKSVEELSSLFEEMQFLLENQAKVLAQIEESSYQVVGDMEKGTQEVGKAVHYAKMTRKKKWICFGIFAVIVIIIVIVLAVHFAPSGGSGGGGDQSGGEQQQ</sequence>
<feature type="domain" description="T-SNARE coiled-coil homology" evidence="8">
    <location>
        <begin position="210"/>
        <end position="272"/>
    </location>
</feature>
<evidence type="ECO:0000256" key="2">
    <source>
        <dbReference type="ARBA" id="ARBA00009063"/>
    </source>
</evidence>
<evidence type="ECO:0000256" key="1">
    <source>
        <dbReference type="ARBA" id="ARBA00004211"/>
    </source>
</evidence>
<dbReference type="Gene3D" id="1.20.5.110">
    <property type="match status" value="1"/>
</dbReference>
<accession>A0A8H7SD98</accession>
<evidence type="ECO:0000256" key="5">
    <source>
        <dbReference type="ARBA" id="ARBA00023136"/>
    </source>
</evidence>